<feature type="transmembrane region" description="Helical" evidence="19">
    <location>
        <begin position="114"/>
        <end position="134"/>
    </location>
</feature>
<evidence type="ECO:0000256" key="6">
    <source>
        <dbReference type="ARBA" id="ARBA00022660"/>
    </source>
</evidence>
<dbReference type="InterPro" id="IPR027387">
    <property type="entry name" value="Cytb/b6-like_sf"/>
</dbReference>
<dbReference type="PIRSF" id="PIRSF038885">
    <property type="entry name" value="COB"/>
    <property type="match status" value="1"/>
</dbReference>
<dbReference type="CDD" id="cd00290">
    <property type="entry name" value="cytochrome_b_C"/>
    <property type="match status" value="1"/>
</dbReference>
<keyword evidence="5 18" id="KW-0349">Heme</keyword>
<feature type="transmembrane region" description="Helical" evidence="19">
    <location>
        <begin position="321"/>
        <end position="341"/>
    </location>
</feature>
<dbReference type="PROSITE" id="PS51002">
    <property type="entry name" value="CYTB_NTER"/>
    <property type="match status" value="1"/>
</dbReference>
<evidence type="ECO:0000256" key="15">
    <source>
        <dbReference type="ARBA" id="ARBA00023136"/>
    </source>
</evidence>
<gene>
    <name evidence="22" type="primary">CYTB</name>
</gene>
<organism evidence="22">
    <name type="scientific">Tringa guttifer</name>
    <name type="common">Nordmann's greenshank</name>
    <dbReference type="NCBI Taxonomy" id="2604440"/>
    <lineage>
        <taxon>Eukaryota</taxon>
        <taxon>Metazoa</taxon>
        <taxon>Chordata</taxon>
        <taxon>Craniata</taxon>
        <taxon>Vertebrata</taxon>
        <taxon>Euteleostomi</taxon>
        <taxon>Archelosauria</taxon>
        <taxon>Archosauria</taxon>
        <taxon>Dinosauria</taxon>
        <taxon>Saurischia</taxon>
        <taxon>Theropoda</taxon>
        <taxon>Coelurosauria</taxon>
        <taxon>Aves</taxon>
        <taxon>Neognathae</taxon>
        <taxon>Neoaves</taxon>
        <taxon>Charadriiformes</taxon>
        <taxon>Scolopacidae</taxon>
        <taxon>Tringa</taxon>
    </lineage>
</organism>
<keyword evidence="13" id="KW-0830">Ubiquinone</keyword>
<comment type="cofactor">
    <cofactor evidence="18">
        <name>heme</name>
        <dbReference type="ChEBI" id="CHEBI:30413"/>
    </cofactor>
    <text evidence="18">Binds 2 heme groups non-covalently.</text>
</comment>
<dbReference type="GO" id="GO:0008121">
    <property type="term" value="F:quinol-cytochrome-c reductase activity"/>
    <property type="evidence" value="ECO:0007669"/>
    <property type="project" value="InterPro"/>
</dbReference>
<dbReference type="InterPro" id="IPR005798">
    <property type="entry name" value="Cyt_b/b6_C"/>
</dbReference>
<comment type="function">
    <text evidence="1 19">Component of the ubiquinol-cytochrome c reductase complex (complex III or cytochrome b-c1 complex) that is part of the mitochondrial respiratory chain. The b-c1 complex mediates electron transfer from ubiquinol to cytochrome c. Contributes to the generation of a proton gradient across the mitochondrial membrane that is then used for ATP synthesis.</text>
</comment>
<feature type="domain" description="Cytochrome b/b6 N-terminal region profile" evidence="20">
    <location>
        <begin position="1"/>
        <end position="210"/>
    </location>
</feature>
<dbReference type="Pfam" id="PF00033">
    <property type="entry name" value="Cytochrome_B"/>
    <property type="match status" value="1"/>
</dbReference>
<dbReference type="AlphaFoldDB" id="A0A5B9IJQ9"/>
<evidence type="ECO:0000256" key="5">
    <source>
        <dbReference type="ARBA" id="ARBA00022617"/>
    </source>
</evidence>
<evidence type="ECO:0000256" key="18">
    <source>
        <dbReference type="PIRSR" id="PIRSR038885-2"/>
    </source>
</evidence>
<keyword evidence="4 19" id="KW-0813">Transport</keyword>
<evidence type="ECO:0000256" key="13">
    <source>
        <dbReference type="ARBA" id="ARBA00023075"/>
    </source>
</evidence>
<evidence type="ECO:0000256" key="3">
    <source>
        <dbReference type="ARBA" id="ARBA00013531"/>
    </source>
</evidence>
<feature type="transmembrane region" description="Helical" evidence="19">
    <location>
        <begin position="289"/>
        <end position="309"/>
    </location>
</feature>
<feature type="binding site" evidence="17">
    <location>
        <position position="202"/>
    </location>
    <ligand>
        <name>a ubiquinone</name>
        <dbReference type="ChEBI" id="CHEBI:16389"/>
    </ligand>
</feature>
<feature type="domain" description="Cytochrome b/b6 C-terminal region profile" evidence="21">
    <location>
        <begin position="211"/>
        <end position="380"/>
    </location>
</feature>
<dbReference type="InterPro" id="IPR005797">
    <property type="entry name" value="Cyt_b/b6_N"/>
</dbReference>
<proteinExistence type="inferred from homology"/>
<keyword evidence="14 19" id="KW-0496">Mitochondrion</keyword>
<accession>A0A5B9IJQ9</accession>
<evidence type="ECO:0000313" key="22">
    <source>
        <dbReference type="EMBL" id="QEF29919.1"/>
    </source>
</evidence>
<evidence type="ECO:0000256" key="16">
    <source>
        <dbReference type="ARBA" id="ARBA00061233"/>
    </source>
</evidence>
<feature type="binding site" description="axial binding residue" evidence="18">
    <location>
        <position position="183"/>
    </location>
    <ligand>
        <name>heme b</name>
        <dbReference type="ChEBI" id="CHEBI:60344"/>
        <label>b562</label>
    </ligand>
    <ligandPart>
        <name>Fe</name>
        <dbReference type="ChEBI" id="CHEBI:18248"/>
    </ligandPart>
</feature>
<evidence type="ECO:0000256" key="8">
    <source>
        <dbReference type="ARBA" id="ARBA00022723"/>
    </source>
</evidence>
<feature type="binding site" description="axial binding residue" evidence="18">
    <location>
        <position position="98"/>
    </location>
    <ligand>
        <name>heme b</name>
        <dbReference type="ChEBI" id="CHEBI:60344"/>
        <label>b566</label>
    </ligand>
    <ligandPart>
        <name>Fe</name>
        <dbReference type="ChEBI" id="CHEBI:18248"/>
    </ligandPart>
</feature>
<geneLocation type="mitochondrion" evidence="22"/>
<evidence type="ECO:0000259" key="20">
    <source>
        <dbReference type="PROSITE" id="PS51002"/>
    </source>
</evidence>
<dbReference type="SUPFAM" id="SSF81648">
    <property type="entry name" value="a domain/subunit of cytochrome bc1 complex (Ubiquinol-cytochrome c reductase)"/>
    <property type="match status" value="1"/>
</dbReference>
<evidence type="ECO:0000256" key="7">
    <source>
        <dbReference type="ARBA" id="ARBA00022692"/>
    </source>
</evidence>
<dbReference type="PANTHER" id="PTHR19271">
    <property type="entry name" value="CYTOCHROME B"/>
    <property type="match status" value="1"/>
</dbReference>
<evidence type="ECO:0000256" key="2">
    <source>
        <dbReference type="ARBA" id="ARBA00004448"/>
    </source>
</evidence>
<protein>
    <recommendedName>
        <fullName evidence="3 19">Cytochrome b</fullName>
    </recommendedName>
</protein>
<keyword evidence="7 19" id="KW-0812">Transmembrane</keyword>
<dbReference type="GO" id="GO:0006122">
    <property type="term" value="P:mitochondrial electron transport, ubiquinol to cytochrome c"/>
    <property type="evidence" value="ECO:0007669"/>
    <property type="project" value="TreeGrafter"/>
</dbReference>
<dbReference type="PROSITE" id="PS51003">
    <property type="entry name" value="CYTB_CTER"/>
    <property type="match status" value="1"/>
</dbReference>
<reference evidence="22" key="1">
    <citation type="journal article" date="2019" name="Mitochondrial DNA Part B Resour">
        <title>The complete mitochondrial genome of the Spotted Greenshank Tringa guttifer (Charadriiforemes: Charadriidae).</title>
        <authorList>
            <person name="Liu W."/>
            <person name="He Y."/>
            <person name="Ding J."/>
            <person name="Chang Q."/>
        </authorList>
    </citation>
    <scope>NUCLEOTIDE SEQUENCE</scope>
</reference>
<evidence type="ECO:0000256" key="1">
    <source>
        <dbReference type="ARBA" id="ARBA00002566"/>
    </source>
</evidence>
<evidence type="ECO:0000259" key="21">
    <source>
        <dbReference type="PROSITE" id="PS51003"/>
    </source>
</evidence>
<evidence type="ECO:0000256" key="12">
    <source>
        <dbReference type="ARBA" id="ARBA00023004"/>
    </source>
</evidence>
<dbReference type="InterPro" id="IPR048260">
    <property type="entry name" value="Cytochrome_b_C_euk/bac"/>
</dbReference>
<evidence type="ECO:0000256" key="17">
    <source>
        <dbReference type="PIRSR" id="PIRSR038885-1"/>
    </source>
</evidence>
<evidence type="ECO:0000256" key="9">
    <source>
        <dbReference type="ARBA" id="ARBA00022792"/>
    </source>
</evidence>
<feature type="binding site" description="axial binding residue" evidence="18">
    <location>
        <position position="197"/>
    </location>
    <ligand>
        <name>heme b</name>
        <dbReference type="ChEBI" id="CHEBI:60344"/>
        <label>b566</label>
    </ligand>
    <ligandPart>
        <name>Fe</name>
        <dbReference type="ChEBI" id="CHEBI:18248"/>
    </ligandPart>
</feature>
<feature type="transmembrane region" description="Helical" evidence="19">
    <location>
        <begin position="230"/>
        <end position="251"/>
    </location>
</feature>
<name>A0A5B9IJQ9_9CHAR</name>
<evidence type="ECO:0000256" key="14">
    <source>
        <dbReference type="ARBA" id="ARBA00023128"/>
    </source>
</evidence>
<dbReference type="GO" id="GO:0005743">
    <property type="term" value="C:mitochondrial inner membrane"/>
    <property type="evidence" value="ECO:0007669"/>
    <property type="project" value="UniProtKB-SubCell"/>
</dbReference>
<comment type="cofactor">
    <cofactor evidence="19">
        <name>heme b</name>
        <dbReference type="ChEBI" id="CHEBI:60344"/>
    </cofactor>
    <text evidence="19">Binds 2 heme groups non-covalently.</text>
</comment>
<feature type="transmembrane region" description="Helical" evidence="19">
    <location>
        <begin position="78"/>
        <end position="99"/>
    </location>
</feature>
<dbReference type="Gene3D" id="1.20.810.10">
    <property type="entry name" value="Cytochrome Bc1 Complex, Chain C"/>
    <property type="match status" value="1"/>
</dbReference>
<dbReference type="Pfam" id="PF00032">
    <property type="entry name" value="Cytochrom_B_C"/>
    <property type="match status" value="1"/>
</dbReference>
<sequence>MAPNLRKSHPLLKMLNNLPNDLPTPPNISIWWNFGSLLGICLMTQILTGLLLAMHYTADTTLAFSSVAHTCRNVQYGWLIRNLHANGASFFFICIYLHIGRGFYYGSYLYKETWNTGVILLLTLMATAFVGYVLPWGQMSFWGATVITNLFSAIPYIGQTLVEWAWGGFSVDNPTLTRFFALHFLLPFIIAGLTLIHLTFLHETGSNNPLGIVSNCDKIPFHPYFSLKDILGFIIMFLPLLTLALFSPNLLGDPENFTPANPLVTPPHIKPEWYFLFAYAILRSIPNKLGGVLALAASVLVLFLTPLLHKSKQRTMTFRPLSQLLFWTLVANLIILTWVGSQPVEHPFIIIGQLASLTYFTILLILFPIMGALENKMLNY</sequence>
<evidence type="ECO:0000256" key="4">
    <source>
        <dbReference type="ARBA" id="ARBA00022448"/>
    </source>
</evidence>
<dbReference type="FunFam" id="1.20.810.10:FF:000002">
    <property type="entry name" value="Cytochrome b"/>
    <property type="match status" value="1"/>
</dbReference>
<keyword evidence="9" id="KW-0999">Mitochondrion inner membrane</keyword>
<dbReference type="InterPro" id="IPR036150">
    <property type="entry name" value="Cyt_b/b6_C_sf"/>
</dbReference>
<comment type="subcellular location">
    <subcellularLocation>
        <location evidence="2">Mitochondrion inner membrane</location>
        <topology evidence="2">Multi-pass membrane protein</topology>
    </subcellularLocation>
</comment>
<keyword evidence="11 19" id="KW-1133">Transmembrane helix</keyword>
<feature type="binding site" description="axial binding residue" evidence="18">
    <location>
        <position position="84"/>
    </location>
    <ligand>
        <name>heme b</name>
        <dbReference type="ChEBI" id="CHEBI:60344"/>
        <label>b562</label>
    </ligand>
    <ligandPart>
        <name>Fe</name>
        <dbReference type="ChEBI" id="CHEBI:18248"/>
    </ligandPart>
</feature>
<keyword evidence="15 19" id="KW-0472">Membrane</keyword>
<evidence type="ECO:0000256" key="19">
    <source>
        <dbReference type="RuleBase" id="RU362117"/>
    </source>
</evidence>
<dbReference type="InterPro" id="IPR016174">
    <property type="entry name" value="Di-haem_cyt_TM"/>
</dbReference>
<keyword evidence="10 19" id="KW-0249">Electron transport</keyword>
<dbReference type="GO" id="GO:0046872">
    <property type="term" value="F:metal ion binding"/>
    <property type="evidence" value="ECO:0007669"/>
    <property type="project" value="UniProtKB-UniRule"/>
</dbReference>
<feature type="transmembrane region" description="Helical" evidence="19">
    <location>
        <begin position="179"/>
        <end position="201"/>
    </location>
</feature>
<dbReference type="InterPro" id="IPR048259">
    <property type="entry name" value="Cytochrome_b_N_euk/bac"/>
</dbReference>
<evidence type="ECO:0000256" key="10">
    <source>
        <dbReference type="ARBA" id="ARBA00022982"/>
    </source>
</evidence>
<feature type="transmembrane region" description="Helical" evidence="19">
    <location>
        <begin position="347"/>
        <end position="373"/>
    </location>
</feature>
<evidence type="ECO:0000256" key="11">
    <source>
        <dbReference type="ARBA" id="ARBA00022989"/>
    </source>
</evidence>
<dbReference type="CDD" id="cd00284">
    <property type="entry name" value="Cytochrome_b_N"/>
    <property type="match status" value="1"/>
</dbReference>
<dbReference type="InterPro" id="IPR030689">
    <property type="entry name" value="Cytochrome_b"/>
</dbReference>
<dbReference type="GO" id="GO:0045275">
    <property type="term" value="C:respiratory chain complex III"/>
    <property type="evidence" value="ECO:0007669"/>
    <property type="project" value="InterPro"/>
</dbReference>
<keyword evidence="6 19" id="KW-0679">Respiratory chain</keyword>
<dbReference type="GO" id="GO:0016491">
    <property type="term" value="F:oxidoreductase activity"/>
    <property type="evidence" value="ECO:0007669"/>
    <property type="project" value="UniProtKB-UniRule"/>
</dbReference>
<feature type="transmembrane region" description="Helical" evidence="19">
    <location>
        <begin position="30"/>
        <end position="57"/>
    </location>
</feature>
<keyword evidence="8 18" id="KW-0479">Metal-binding</keyword>
<dbReference type="PANTHER" id="PTHR19271:SF16">
    <property type="entry name" value="CYTOCHROME B"/>
    <property type="match status" value="1"/>
</dbReference>
<comment type="similarity">
    <text evidence="16 19">Belongs to the cytochrome b family.</text>
</comment>
<dbReference type="EMBL" id="MK905885">
    <property type="protein sequence ID" value="QEF29919.1"/>
    <property type="molecule type" value="Genomic_DNA"/>
</dbReference>
<dbReference type="SUPFAM" id="SSF81342">
    <property type="entry name" value="Transmembrane di-heme cytochromes"/>
    <property type="match status" value="1"/>
</dbReference>
<keyword evidence="12 18" id="KW-0408">Iron</keyword>